<feature type="transmembrane region" description="Helical" evidence="8">
    <location>
        <begin position="302"/>
        <end position="320"/>
    </location>
</feature>
<evidence type="ECO:0000256" key="5">
    <source>
        <dbReference type="ARBA" id="ARBA00022984"/>
    </source>
</evidence>
<sequence>MNRILKIIGAVAVINIVARLFGFAREVLIGHQFGTGAIADSIITAYTVPNFIYLIAGGALTTAFISVYHRSEQEKWSLVRETFTGISLFIFLVTALLTVFAGPVLRLLFGGLEGAGYALAHKLYLWMMPSAFFLVLSTWLSGLLNVNDRFQMSSFAVLLYNFLFFAIPFVFTGTLGAESYGYGALVAAVLMAGFLFWGVRRLKMYSFRAKWPSGGSQGALWKMALPIMLGGATLQFYFLIHRIYSAGLGEGTVAAVNYASKLTQFPQAILMTAVTTVIYPLLSRKMGEGDHAAVRSVYRRGIRALTLLVIPAAIFIWFFAEPMTRLVFGHGSFTEESLALTAPYVQLFGLSIYFISLNTYITRFYYAAGNSHVPVLFSILGVFLVNIAVIQLTIEEIGGAAIAWGTIVGSAVNAGVLMVYAARKLSLSVGEDEGSGWRLPAVLLLLIPAAAMTRWLSGGASAGAFSEAAGGALIFGLIYLLLLWVFKLPESKQLMNMLKRK</sequence>
<gene>
    <name evidence="9" type="primary">murJ_2</name>
    <name evidence="9" type="ORF">C772_00277</name>
</gene>
<keyword evidence="2" id="KW-1003">Cell membrane</keyword>
<keyword evidence="4" id="KW-0133">Cell shape</keyword>
<comment type="caution">
    <text evidence="9">The sequence shown here is derived from an EMBL/GenBank/DDBJ whole genome shotgun (WGS) entry which is preliminary data.</text>
</comment>
<dbReference type="GO" id="GO:0008360">
    <property type="term" value="P:regulation of cell shape"/>
    <property type="evidence" value="ECO:0007669"/>
    <property type="project" value="UniProtKB-KW"/>
</dbReference>
<dbReference type="GO" id="GO:0034204">
    <property type="term" value="P:lipid translocation"/>
    <property type="evidence" value="ECO:0007669"/>
    <property type="project" value="TreeGrafter"/>
</dbReference>
<name>M7NHC0_9BACL</name>
<feature type="transmembrane region" description="Helical" evidence="8">
    <location>
        <begin position="373"/>
        <end position="394"/>
    </location>
</feature>
<dbReference type="CDD" id="cd13123">
    <property type="entry name" value="MATE_MurJ_like"/>
    <property type="match status" value="1"/>
</dbReference>
<feature type="transmembrane region" description="Helical" evidence="8">
    <location>
        <begin position="264"/>
        <end position="282"/>
    </location>
</feature>
<evidence type="ECO:0000313" key="10">
    <source>
        <dbReference type="Proteomes" id="UP000011919"/>
    </source>
</evidence>
<dbReference type="AlphaFoldDB" id="M7NHC0"/>
<keyword evidence="5" id="KW-0573">Peptidoglycan synthesis</keyword>
<evidence type="ECO:0000256" key="8">
    <source>
        <dbReference type="SAM" id="Phobius"/>
    </source>
</evidence>
<keyword evidence="7 8" id="KW-0472">Membrane</keyword>
<evidence type="ECO:0000256" key="2">
    <source>
        <dbReference type="ARBA" id="ARBA00022475"/>
    </source>
</evidence>
<dbReference type="InterPro" id="IPR004268">
    <property type="entry name" value="MurJ"/>
</dbReference>
<accession>M7NHC0</accession>
<feature type="transmembrane region" description="Helical" evidence="8">
    <location>
        <begin position="123"/>
        <end position="143"/>
    </location>
</feature>
<dbReference type="PRINTS" id="PR01806">
    <property type="entry name" value="VIRFACTRMVIN"/>
</dbReference>
<dbReference type="GO" id="GO:0009252">
    <property type="term" value="P:peptidoglycan biosynthetic process"/>
    <property type="evidence" value="ECO:0007669"/>
    <property type="project" value="UniProtKB-KW"/>
</dbReference>
<dbReference type="RefSeq" id="WP_008296741.1">
    <property type="nucleotide sequence ID" value="NZ_AOFT01000001.1"/>
</dbReference>
<dbReference type="GO" id="GO:0005886">
    <property type="term" value="C:plasma membrane"/>
    <property type="evidence" value="ECO:0007669"/>
    <property type="project" value="UniProtKB-SubCell"/>
</dbReference>
<proteinExistence type="predicted"/>
<evidence type="ECO:0000256" key="4">
    <source>
        <dbReference type="ARBA" id="ARBA00022960"/>
    </source>
</evidence>
<dbReference type="PANTHER" id="PTHR47019">
    <property type="entry name" value="LIPID II FLIPPASE MURJ"/>
    <property type="match status" value="1"/>
</dbReference>
<evidence type="ECO:0000256" key="1">
    <source>
        <dbReference type="ARBA" id="ARBA00004651"/>
    </source>
</evidence>
<reference evidence="9 10" key="1">
    <citation type="journal article" date="2013" name="Genome Announc.">
        <title>Draft Genome Sequence of Bhargavaea cecembensis Strain DSE10T, Isolated from a Deep-Sea Sediment Sample Collected at a Depth of 5,904 m from the Chagos-Laccadive Ridge System in the Indian Ocean.</title>
        <authorList>
            <person name="Shivaji S."/>
            <person name="Ara S."/>
            <person name="Begum Z."/>
            <person name="Ruth M."/>
            <person name="Singh A."/>
            <person name="Kumar Pinnaka A."/>
        </authorList>
    </citation>
    <scope>NUCLEOTIDE SEQUENCE [LARGE SCALE GENOMIC DNA]</scope>
    <source>
        <strain evidence="9 10">DSE10</strain>
    </source>
</reference>
<feature type="transmembrane region" description="Helical" evidence="8">
    <location>
        <begin position="400"/>
        <end position="423"/>
    </location>
</feature>
<dbReference type="NCBIfam" id="TIGR01695">
    <property type="entry name" value="murJ_mviN"/>
    <property type="match status" value="1"/>
</dbReference>
<dbReference type="PANTHER" id="PTHR47019:SF1">
    <property type="entry name" value="LIPID II FLIPPASE MURJ"/>
    <property type="match status" value="1"/>
</dbReference>
<feature type="transmembrane region" description="Helical" evidence="8">
    <location>
        <begin position="220"/>
        <end position="244"/>
    </location>
</feature>
<feature type="transmembrane region" description="Helical" evidence="8">
    <location>
        <begin position="82"/>
        <end position="103"/>
    </location>
</feature>
<dbReference type="InterPro" id="IPR051050">
    <property type="entry name" value="Lipid_II_flippase_MurJ/MviN"/>
</dbReference>
<comment type="subcellular location">
    <subcellularLocation>
        <location evidence="1">Cell membrane</location>
        <topology evidence="1">Multi-pass membrane protein</topology>
    </subcellularLocation>
</comment>
<feature type="transmembrane region" description="Helical" evidence="8">
    <location>
        <begin position="340"/>
        <end position="361"/>
    </location>
</feature>
<dbReference type="GO" id="GO:0015648">
    <property type="term" value="F:lipid-linked peptidoglycan transporter activity"/>
    <property type="evidence" value="ECO:0007669"/>
    <property type="project" value="TreeGrafter"/>
</dbReference>
<evidence type="ECO:0000256" key="7">
    <source>
        <dbReference type="ARBA" id="ARBA00023136"/>
    </source>
</evidence>
<dbReference type="Proteomes" id="UP000011919">
    <property type="component" value="Unassembled WGS sequence"/>
</dbReference>
<feature type="transmembrane region" description="Helical" evidence="8">
    <location>
        <begin position="435"/>
        <end position="456"/>
    </location>
</feature>
<feature type="transmembrane region" description="Helical" evidence="8">
    <location>
        <begin position="51"/>
        <end position="70"/>
    </location>
</feature>
<feature type="transmembrane region" description="Helical" evidence="8">
    <location>
        <begin position="7"/>
        <end position="24"/>
    </location>
</feature>
<keyword evidence="6 8" id="KW-1133">Transmembrane helix</keyword>
<evidence type="ECO:0000256" key="3">
    <source>
        <dbReference type="ARBA" id="ARBA00022692"/>
    </source>
</evidence>
<dbReference type="PATRIC" id="fig|1235279.3.peg.288"/>
<dbReference type="Pfam" id="PF03023">
    <property type="entry name" value="MurJ"/>
    <property type="match status" value="1"/>
</dbReference>
<dbReference type="eggNOG" id="COG0728">
    <property type="taxonomic scope" value="Bacteria"/>
</dbReference>
<feature type="transmembrane region" description="Helical" evidence="8">
    <location>
        <begin position="155"/>
        <end position="174"/>
    </location>
</feature>
<dbReference type="STRING" id="1235279.C772_00277"/>
<evidence type="ECO:0000313" key="9">
    <source>
        <dbReference type="EMBL" id="EMR07948.1"/>
    </source>
</evidence>
<feature type="transmembrane region" description="Helical" evidence="8">
    <location>
        <begin position="180"/>
        <end position="199"/>
    </location>
</feature>
<protein>
    <submittedName>
        <fullName evidence="9">Putative peptidoglycan biosynthesis protein MurJ</fullName>
    </submittedName>
</protein>
<keyword evidence="10" id="KW-1185">Reference proteome</keyword>
<organism evidence="9 10">
    <name type="scientific">Bhargavaea cecembensis DSE10</name>
    <dbReference type="NCBI Taxonomy" id="1235279"/>
    <lineage>
        <taxon>Bacteria</taxon>
        <taxon>Bacillati</taxon>
        <taxon>Bacillota</taxon>
        <taxon>Bacilli</taxon>
        <taxon>Bacillales</taxon>
        <taxon>Caryophanaceae</taxon>
        <taxon>Bhargavaea</taxon>
    </lineage>
</organism>
<keyword evidence="3 8" id="KW-0812">Transmembrane</keyword>
<dbReference type="EMBL" id="AOFT01000001">
    <property type="protein sequence ID" value="EMR07948.1"/>
    <property type="molecule type" value="Genomic_DNA"/>
</dbReference>
<feature type="transmembrane region" description="Helical" evidence="8">
    <location>
        <begin position="468"/>
        <end position="486"/>
    </location>
</feature>
<dbReference type="OrthoDB" id="9804143at2"/>
<evidence type="ECO:0000256" key="6">
    <source>
        <dbReference type="ARBA" id="ARBA00022989"/>
    </source>
</evidence>